<feature type="domain" description="WW" evidence="3">
    <location>
        <begin position="59"/>
        <end position="87"/>
    </location>
</feature>
<protein>
    <submittedName>
        <fullName evidence="4">WW domain containing protein</fullName>
    </submittedName>
</protein>
<feature type="compositionally biased region" description="Acidic residues" evidence="1">
    <location>
        <begin position="264"/>
        <end position="273"/>
    </location>
</feature>
<reference evidence="4" key="1">
    <citation type="journal article" date="2021" name="Sci. Rep.">
        <title>Diploid genomic architecture of Nitzschia inconspicua, an elite biomass production diatom.</title>
        <authorList>
            <person name="Oliver A."/>
            <person name="Podell S."/>
            <person name="Pinowska A."/>
            <person name="Traller J.C."/>
            <person name="Smith S.R."/>
            <person name="McClure R."/>
            <person name="Beliaev A."/>
            <person name="Bohutskyi P."/>
            <person name="Hill E.A."/>
            <person name="Rabines A."/>
            <person name="Zheng H."/>
            <person name="Allen L.Z."/>
            <person name="Kuo A."/>
            <person name="Grigoriev I.V."/>
            <person name="Allen A.E."/>
            <person name="Hazlebeck D."/>
            <person name="Allen E.E."/>
        </authorList>
    </citation>
    <scope>NUCLEOTIDE SEQUENCE</scope>
    <source>
        <strain evidence="4">Hildebrandi</strain>
    </source>
</reference>
<dbReference type="OrthoDB" id="79452at2759"/>
<dbReference type="Pfam" id="PF00397">
    <property type="entry name" value="WW"/>
    <property type="match status" value="1"/>
</dbReference>
<organism evidence="4 5">
    <name type="scientific">Nitzschia inconspicua</name>
    <dbReference type="NCBI Taxonomy" id="303405"/>
    <lineage>
        <taxon>Eukaryota</taxon>
        <taxon>Sar</taxon>
        <taxon>Stramenopiles</taxon>
        <taxon>Ochrophyta</taxon>
        <taxon>Bacillariophyta</taxon>
        <taxon>Bacillariophyceae</taxon>
        <taxon>Bacillariophycidae</taxon>
        <taxon>Bacillariales</taxon>
        <taxon>Bacillariaceae</taxon>
        <taxon>Nitzschia</taxon>
    </lineage>
</organism>
<feature type="region of interest" description="Disordered" evidence="1">
    <location>
        <begin position="32"/>
        <end position="56"/>
    </location>
</feature>
<sequence length="464" mass="51453">MGSKMSNPLMAVLNLLFGPSTATIGKKRHLEQQSHNNNNANNGGVVVVDDDDDDENDRWIQDYDEKRRRIYYYNPKLQEISWKMPTGSSQPNMTLRNRKAAALPNVGTLPSNSQSNSEWCIAYDRTNGLPYYYNPKTQESKWELVEQERHSYNVNNNNCIIVVVEYNGSNGVIIIPVRASATYNFAMIREDVMQQLDDDMRPEDSTDWCFQLYQPNDVIVSRKQESSVDFLQTFLRQQNPLLVKLLERSTTDMTASSNDGYDNNADDDNGDDDDTRKRTSDTDSVKDPSTSPRGDDTNTGSQQEDTGRQGSRHRRSASATSMPDQRQYGNPATSSSSARPPLSVPKLSTPRGQNSTTLGSTTTANVAASSARQSPSTPAASPVVTIPTNTAATTTTTTGRSRPPPPPPPPPLLPPPTITKRAISTTRQQTKSRPSNNNNNGSDKRSTVDDLDQQDTGFYEWTSL</sequence>
<dbReference type="EMBL" id="JAGRRH010000010">
    <property type="protein sequence ID" value="KAG7363526.1"/>
    <property type="molecule type" value="Genomic_DNA"/>
</dbReference>
<dbReference type="CDD" id="cd00201">
    <property type="entry name" value="WW"/>
    <property type="match status" value="1"/>
</dbReference>
<comment type="caution">
    <text evidence="4">The sequence shown here is derived from an EMBL/GenBank/DDBJ whole genome shotgun (WGS) entry which is preliminary data.</text>
</comment>
<dbReference type="InterPro" id="IPR001202">
    <property type="entry name" value="WW_dom"/>
</dbReference>
<feature type="compositionally biased region" description="Polar residues" evidence="1">
    <location>
        <begin position="287"/>
        <end position="304"/>
    </location>
</feature>
<evidence type="ECO:0000256" key="2">
    <source>
        <dbReference type="SAM" id="SignalP"/>
    </source>
</evidence>
<feature type="chain" id="PRO_5039891646" evidence="2">
    <location>
        <begin position="23"/>
        <end position="464"/>
    </location>
</feature>
<dbReference type="PROSITE" id="PS50020">
    <property type="entry name" value="WW_DOMAIN_2"/>
    <property type="match status" value="2"/>
</dbReference>
<feature type="domain" description="WW" evidence="3">
    <location>
        <begin position="113"/>
        <end position="143"/>
    </location>
</feature>
<feature type="compositionally biased region" description="Low complexity" evidence="1">
    <location>
        <begin position="360"/>
        <end position="371"/>
    </location>
</feature>
<evidence type="ECO:0000256" key="1">
    <source>
        <dbReference type="SAM" id="MobiDB-lite"/>
    </source>
</evidence>
<name>A0A9K3LN80_9STRA</name>
<accession>A0A9K3LN80</accession>
<dbReference type="Proteomes" id="UP000693970">
    <property type="component" value="Unassembled WGS sequence"/>
</dbReference>
<feature type="compositionally biased region" description="Basic and acidic residues" evidence="1">
    <location>
        <begin position="274"/>
        <end position="286"/>
    </location>
</feature>
<dbReference type="AlphaFoldDB" id="A0A9K3LN80"/>
<feature type="compositionally biased region" description="Polar residues" evidence="1">
    <location>
        <begin position="350"/>
        <end position="359"/>
    </location>
</feature>
<gene>
    <name evidence="4" type="ORF">IV203_026887</name>
</gene>
<keyword evidence="2" id="KW-0732">Signal</keyword>
<feature type="compositionally biased region" description="Low complexity" evidence="1">
    <location>
        <begin position="36"/>
        <end position="47"/>
    </location>
</feature>
<feature type="compositionally biased region" description="Pro residues" evidence="1">
    <location>
        <begin position="402"/>
        <end position="417"/>
    </location>
</feature>
<keyword evidence="5" id="KW-1185">Reference proteome</keyword>
<feature type="compositionally biased region" description="Polar residues" evidence="1">
    <location>
        <begin position="422"/>
        <end position="441"/>
    </location>
</feature>
<evidence type="ECO:0000313" key="4">
    <source>
        <dbReference type="EMBL" id="KAG7363526.1"/>
    </source>
</evidence>
<feature type="compositionally biased region" description="Polar residues" evidence="1">
    <location>
        <begin position="317"/>
        <end position="338"/>
    </location>
</feature>
<feature type="region of interest" description="Disordered" evidence="1">
    <location>
        <begin position="253"/>
        <end position="464"/>
    </location>
</feature>
<reference evidence="4" key="2">
    <citation type="submission" date="2021-04" db="EMBL/GenBank/DDBJ databases">
        <authorList>
            <person name="Podell S."/>
        </authorList>
    </citation>
    <scope>NUCLEOTIDE SEQUENCE</scope>
    <source>
        <strain evidence="4">Hildebrandi</strain>
    </source>
</reference>
<evidence type="ECO:0000259" key="3">
    <source>
        <dbReference type="PROSITE" id="PS50020"/>
    </source>
</evidence>
<feature type="compositionally biased region" description="Low complexity" evidence="1">
    <location>
        <begin position="382"/>
        <end position="401"/>
    </location>
</feature>
<evidence type="ECO:0000313" key="5">
    <source>
        <dbReference type="Proteomes" id="UP000693970"/>
    </source>
</evidence>
<dbReference type="SMART" id="SM00456">
    <property type="entry name" value="WW"/>
    <property type="match status" value="2"/>
</dbReference>
<feature type="signal peptide" evidence="2">
    <location>
        <begin position="1"/>
        <end position="22"/>
    </location>
</feature>
<proteinExistence type="predicted"/>